<dbReference type="Gene3D" id="3.40.50.620">
    <property type="entry name" value="HUPs"/>
    <property type="match status" value="1"/>
</dbReference>
<gene>
    <name evidence="9" type="ORF">CCALI_00180</name>
</gene>
<evidence type="ECO:0000256" key="7">
    <source>
        <dbReference type="ARBA" id="ARBA00047428"/>
    </source>
</evidence>
<evidence type="ECO:0000256" key="2">
    <source>
        <dbReference type="ARBA" id="ARBA00022679"/>
    </source>
</evidence>
<dbReference type="GO" id="GO:0005524">
    <property type="term" value="F:ATP binding"/>
    <property type="evidence" value="ECO:0007669"/>
    <property type="project" value="UniProtKB-KW"/>
</dbReference>
<organism evidence="9 10">
    <name type="scientific">Chthonomonas calidirosea (strain DSM 23976 / ICMP 18418 / T49)</name>
    <dbReference type="NCBI Taxonomy" id="1303518"/>
    <lineage>
        <taxon>Bacteria</taxon>
        <taxon>Bacillati</taxon>
        <taxon>Armatimonadota</taxon>
        <taxon>Chthonomonadia</taxon>
        <taxon>Chthonomonadales</taxon>
        <taxon>Chthonomonadaceae</taxon>
        <taxon>Chthonomonas</taxon>
    </lineage>
</organism>
<dbReference type="InterPro" id="IPR014729">
    <property type="entry name" value="Rossmann-like_a/b/a_fold"/>
</dbReference>
<dbReference type="InterPro" id="IPR004821">
    <property type="entry name" value="Cyt_trans-like"/>
</dbReference>
<dbReference type="InParanoid" id="S0EWE6"/>
<dbReference type="InterPro" id="IPR011914">
    <property type="entry name" value="RfaE_dom_II"/>
</dbReference>
<dbReference type="eggNOG" id="COG0615">
    <property type="taxonomic scope" value="Bacteria"/>
</dbReference>
<dbReference type="EMBL" id="HF951689">
    <property type="protein sequence ID" value="CCW34018.1"/>
    <property type="molecule type" value="Genomic_DNA"/>
</dbReference>
<dbReference type="KEGG" id="ccz:CCALI_00180"/>
<keyword evidence="10" id="KW-1185">Reference proteome</keyword>
<dbReference type="InterPro" id="IPR050385">
    <property type="entry name" value="Archaeal_FAD_synthase"/>
</dbReference>
<dbReference type="PANTHER" id="PTHR43793">
    <property type="entry name" value="FAD SYNTHASE"/>
    <property type="match status" value="1"/>
</dbReference>
<comment type="catalytic activity">
    <reaction evidence="7">
        <text>D-glycero-beta-D-manno-heptose 1-phosphate + ATP + H(+) = ADP-D-glycero-beta-D-manno-heptose + diphosphate</text>
        <dbReference type="Rhea" id="RHEA:27465"/>
        <dbReference type="ChEBI" id="CHEBI:15378"/>
        <dbReference type="ChEBI" id="CHEBI:30616"/>
        <dbReference type="ChEBI" id="CHEBI:33019"/>
        <dbReference type="ChEBI" id="CHEBI:59967"/>
        <dbReference type="ChEBI" id="CHEBI:61593"/>
        <dbReference type="EC" id="2.7.7.70"/>
    </reaction>
</comment>
<dbReference type="FunCoup" id="S0EWE6">
    <property type="interactions" value="27"/>
</dbReference>
<evidence type="ECO:0000313" key="9">
    <source>
        <dbReference type="EMBL" id="CCW34018.1"/>
    </source>
</evidence>
<keyword evidence="6" id="KW-0119">Carbohydrate metabolism</keyword>
<dbReference type="HOGENOM" id="CLU_034585_2_0_0"/>
<dbReference type="SUPFAM" id="SSF52374">
    <property type="entry name" value="Nucleotidylyl transferase"/>
    <property type="match status" value="1"/>
</dbReference>
<evidence type="ECO:0000256" key="1">
    <source>
        <dbReference type="ARBA" id="ARBA00012519"/>
    </source>
</evidence>
<evidence type="ECO:0000256" key="6">
    <source>
        <dbReference type="ARBA" id="ARBA00023277"/>
    </source>
</evidence>
<dbReference type="GO" id="GO:0016779">
    <property type="term" value="F:nucleotidyltransferase activity"/>
    <property type="evidence" value="ECO:0007669"/>
    <property type="project" value="UniProtKB-KW"/>
</dbReference>
<protein>
    <recommendedName>
        <fullName evidence="1">D-glycero-beta-D-manno-heptose 1-phosphate adenylyltransferase</fullName>
        <ecNumber evidence="1">2.7.7.70</ecNumber>
    </recommendedName>
</protein>
<dbReference type="OrthoDB" id="9802794at2"/>
<keyword evidence="4" id="KW-0547">Nucleotide-binding</keyword>
<dbReference type="RefSeq" id="WP_016481582.1">
    <property type="nucleotide sequence ID" value="NC_021487.1"/>
</dbReference>
<sequence>MGQFIPDYHRLAEILSTLRGEGKTLVTTNGVFDILHIGHVRYLQAAKQLGDLLVVGVNTDAGTKRLKGPDRPIVPQEERAEILAALACVDYVTLFDEPTPEALLEQLRPDIHVKGGDYRLETIPEAAVVHRFGGKVLTIPLVAEHSTTDIVKKIQRSLLRG</sequence>
<accession>S0EWE6</accession>
<keyword evidence="5" id="KW-0067">ATP-binding</keyword>
<keyword evidence="2" id="KW-0808">Transferase</keyword>
<evidence type="ECO:0000256" key="5">
    <source>
        <dbReference type="ARBA" id="ARBA00022840"/>
    </source>
</evidence>
<proteinExistence type="predicted"/>
<dbReference type="AlphaFoldDB" id="S0EWE6"/>
<evidence type="ECO:0000256" key="4">
    <source>
        <dbReference type="ARBA" id="ARBA00022741"/>
    </source>
</evidence>
<dbReference type="Proteomes" id="UP000014227">
    <property type="component" value="Chromosome I"/>
</dbReference>
<dbReference type="PANTHER" id="PTHR43793:SF2">
    <property type="entry name" value="BIFUNCTIONAL PROTEIN HLDE"/>
    <property type="match status" value="1"/>
</dbReference>
<dbReference type="GO" id="GO:0016773">
    <property type="term" value="F:phosphotransferase activity, alcohol group as acceptor"/>
    <property type="evidence" value="ECO:0007669"/>
    <property type="project" value="InterPro"/>
</dbReference>
<evidence type="ECO:0000313" key="10">
    <source>
        <dbReference type="Proteomes" id="UP000014227"/>
    </source>
</evidence>
<dbReference type="EC" id="2.7.7.70" evidence="1"/>
<name>S0EWE6_CHTCT</name>
<reference evidence="10" key="1">
    <citation type="submission" date="2013-03" db="EMBL/GenBank/DDBJ databases">
        <title>Genome sequence of Chthonomonas calidirosea, the first sequenced genome from the Armatimonadetes phylum (formally candidate division OP10).</title>
        <authorList>
            <person name="Lee K.C.Y."/>
            <person name="Morgan X.C."/>
            <person name="Dunfield P.F."/>
            <person name="Tamas I."/>
            <person name="Houghton K.M."/>
            <person name="Vyssotski M."/>
            <person name="Ryan J.L.J."/>
            <person name="Lagutin K."/>
            <person name="McDonald I.R."/>
            <person name="Stott M.B."/>
        </authorList>
    </citation>
    <scope>NUCLEOTIDE SEQUENCE [LARGE SCALE GENOMIC DNA]</scope>
    <source>
        <strain evidence="10">DSM 23976 / ICMP 18418 / T49</strain>
    </source>
</reference>
<dbReference type="STRING" id="454171.CP488_00976"/>
<dbReference type="NCBIfam" id="TIGR00125">
    <property type="entry name" value="cyt_tran_rel"/>
    <property type="match status" value="1"/>
</dbReference>
<feature type="domain" description="Cytidyltransferase-like" evidence="8">
    <location>
        <begin position="28"/>
        <end position="121"/>
    </location>
</feature>
<evidence type="ECO:0000259" key="8">
    <source>
        <dbReference type="Pfam" id="PF01467"/>
    </source>
</evidence>
<dbReference type="PATRIC" id="fig|1303518.3.peg.181"/>
<evidence type="ECO:0000256" key="3">
    <source>
        <dbReference type="ARBA" id="ARBA00022695"/>
    </source>
</evidence>
<dbReference type="Pfam" id="PF01467">
    <property type="entry name" value="CTP_transf_like"/>
    <property type="match status" value="1"/>
</dbReference>
<keyword evidence="3" id="KW-0548">Nucleotidyltransferase</keyword>
<dbReference type="GO" id="GO:0005975">
    <property type="term" value="P:carbohydrate metabolic process"/>
    <property type="evidence" value="ECO:0007669"/>
    <property type="project" value="InterPro"/>
</dbReference>
<dbReference type="NCBIfam" id="TIGR02199">
    <property type="entry name" value="rfaE_dom_II"/>
    <property type="match status" value="1"/>
</dbReference>